<evidence type="ECO:0000313" key="4">
    <source>
        <dbReference type="WBParaSite" id="Gr19_v10_g6930.t1"/>
    </source>
</evidence>
<feature type="transmembrane region" description="Helical" evidence="1">
    <location>
        <begin position="868"/>
        <end position="887"/>
    </location>
</feature>
<organism evidence="3 4">
    <name type="scientific">Globodera rostochiensis</name>
    <name type="common">Golden nematode worm</name>
    <name type="synonym">Heterodera rostochiensis</name>
    <dbReference type="NCBI Taxonomy" id="31243"/>
    <lineage>
        <taxon>Eukaryota</taxon>
        <taxon>Metazoa</taxon>
        <taxon>Ecdysozoa</taxon>
        <taxon>Nematoda</taxon>
        <taxon>Chromadorea</taxon>
        <taxon>Rhabditida</taxon>
        <taxon>Tylenchina</taxon>
        <taxon>Tylenchomorpha</taxon>
        <taxon>Tylenchoidea</taxon>
        <taxon>Heteroderidae</taxon>
        <taxon>Heteroderinae</taxon>
        <taxon>Globodera</taxon>
    </lineage>
</organism>
<dbReference type="Pfam" id="PF09773">
    <property type="entry name" value="Meckelin"/>
    <property type="match status" value="2"/>
</dbReference>
<evidence type="ECO:0000256" key="1">
    <source>
        <dbReference type="SAM" id="Phobius"/>
    </source>
</evidence>
<protein>
    <submittedName>
        <fullName evidence="4">Meckelin</fullName>
    </submittedName>
</protein>
<dbReference type="AlphaFoldDB" id="A0A914I2N3"/>
<reference evidence="4" key="1">
    <citation type="submission" date="2022-11" db="UniProtKB">
        <authorList>
            <consortium name="WormBaseParasite"/>
        </authorList>
    </citation>
    <scope>IDENTIFICATION</scope>
</reference>
<dbReference type="GO" id="GO:0060271">
    <property type="term" value="P:cilium assembly"/>
    <property type="evidence" value="ECO:0007669"/>
    <property type="project" value="InterPro"/>
</dbReference>
<dbReference type="Proteomes" id="UP000887572">
    <property type="component" value="Unplaced"/>
</dbReference>
<sequence length="903" mass="101344">MPKNVQVSLLLLSTYVALHITAQQPSLPVSFKWQNVTQCYGGMEPTSERLNECQCAPGRIFSNSGIPQGRNDCAACEKDHAVSSDLAFCVKCLTSDGSLLSPDINTGKCPPCAGGQEIAQLNWHKLNGSGLIFEQCTRCPDGTTPNGTGDKCVPCQSATCMCEKNSSLPFCIDLATDAYQIPLLLIDGANVAAGFASDYIKLHLRDAELACKRADRRQCAHLANLCTLQDYARTSGGACNALENARVSLQQTTSQQSIVPQLFYANIDASMEIFRDTAIDAIYELVEQRRNSRLDIVAMAFSTNGTFLGQTSFDNQKCAWILENAGTEFFELYMRFEDTNGETKRFYVVDRQSAADQSLKNASNQLVRSPDRITLHIHLQPNQEGRIFVPYLQISHVQIQQHQGQNNSSSSSSSTFSRPDTFLVEFEFRISYHADSYPYDKTVEVVMATTCSIAAVWAAIRAYSWGRRSADGIGNVFLLVMSIIAVWLTFAYKLQSHLFYVPLADVQEGSFVAYLVSATALKALSLAHTLISLTLIQTFFIDWERPRTLSTQKQPIDNSKVEDKTAQNSVVIWRTYLIANEWNELQLYRKTRLSVQLLTALFLLDCMEFGNFAKLQPGFARLGQPSEIVETRMSRFAVDISFYFGIEMAQWLVQLVVVERLVDPFRNFMDLCSVANISVLAMTNPLRGFYIHGRSVHGFADTDMLQMNVFLQRERDNLCAMRGLEMGSDLQTFVVNVPRAFREKIDQIMATAGTNGTAIARQSTNTLDKTTLHMHQIAMAYNELNEYFKDFVNRVDPQCDYVLTSPRLVEALLGLELTDTSGVGTFRRDPSECEYSSAFLYGNEWALMSFEMLLFCLVDLWWRSRLLAAFVTYLLSTGIGHMVKLYFTHQLAKSSMVDSRFLI</sequence>
<feature type="transmembrane region" description="Helical" evidence="1">
    <location>
        <begin position="472"/>
        <end position="492"/>
    </location>
</feature>
<feature type="chain" id="PRO_5036834944" evidence="2">
    <location>
        <begin position="23"/>
        <end position="903"/>
    </location>
</feature>
<dbReference type="GO" id="GO:0036038">
    <property type="term" value="C:MKS complex"/>
    <property type="evidence" value="ECO:0007669"/>
    <property type="project" value="InterPro"/>
</dbReference>
<keyword evidence="1" id="KW-0472">Membrane</keyword>
<keyword evidence="3" id="KW-1185">Reference proteome</keyword>
<dbReference type="PANTHER" id="PTHR21274">
    <property type="entry name" value="MECKELIN"/>
    <property type="match status" value="1"/>
</dbReference>
<keyword evidence="2" id="KW-0732">Signal</keyword>
<accession>A0A914I2N3</accession>
<proteinExistence type="predicted"/>
<dbReference type="WBParaSite" id="Gr19_v10_g6930.t1">
    <property type="protein sequence ID" value="Gr19_v10_g6930.t1"/>
    <property type="gene ID" value="Gr19_v10_g6930"/>
</dbReference>
<dbReference type="PANTHER" id="PTHR21274:SF0">
    <property type="entry name" value="MECKELIN"/>
    <property type="match status" value="1"/>
</dbReference>
<dbReference type="InterPro" id="IPR019170">
    <property type="entry name" value="Meckelin"/>
</dbReference>
<evidence type="ECO:0000313" key="3">
    <source>
        <dbReference type="Proteomes" id="UP000887572"/>
    </source>
</evidence>
<name>A0A914I2N3_GLORO</name>
<evidence type="ECO:0000256" key="2">
    <source>
        <dbReference type="SAM" id="SignalP"/>
    </source>
</evidence>
<keyword evidence="1" id="KW-1133">Transmembrane helix</keyword>
<feature type="transmembrane region" description="Helical" evidence="1">
    <location>
        <begin position="512"/>
        <end position="536"/>
    </location>
</feature>
<feature type="transmembrane region" description="Helical" evidence="1">
    <location>
        <begin position="442"/>
        <end position="460"/>
    </location>
</feature>
<keyword evidence="1" id="KW-0812">Transmembrane</keyword>
<feature type="signal peptide" evidence="2">
    <location>
        <begin position="1"/>
        <end position="22"/>
    </location>
</feature>